<gene>
    <name evidence="1" type="primary">PGLP1A_2</name>
    <name evidence="1" type="ORF">CASFOL_042029</name>
</gene>
<dbReference type="InterPro" id="IPR023214">
    <property type="entry name" value="HAD_sf"/>
</dbReference>
<dbReference type="InterPro" id="IPR036412">
    <property type="entry name" value="HAD-like_sf"/>
</dbReference>
<accession>A0ABD3B9C2</accession>
<dbReference type="PANTHER" id="PTHR19288:SF46">
    <property type="entry name" value="HALOACID DEHALOGENASE-LIKE HYDROLASE DOMAIN-CONTAINING PROTEIN 2"/>
    <property type="match status" value="1"/>
</dbReference>
<dbReference type="Proteomes" id="UP001632038">
    <property type="component" value="Unassembled WGS sequence"/>
</dbReference>
<proteinExistence type="predicted"/>
<dbReference type="SUPFAM" id="SSF56784">
    <property type="entry name" value="HAD-like"/>
    <property type="match status" value="1"/>
</dbReference>
<comment type="caution">
    <text evidence="1">The sequence shown here is derived from an EMBL/GenBank/DDBJ whole genome shotgun (WGS) entry which is preliminary data.</text>
</comment>
<keyword evidence="1" id="KW-0378">Hydrolase</keyword>
<keyword evidence="2" id="KW-1185">Reference proteome</keyword>
<protein>
    <submittedName>
        <fullName evidence="1">Phosphoglycolate phosphatase 1A, chloroplastic</fullName>
        <ecNumber evidence="1">3.1.3.-</ecNumber>
    </submittedName>
</protein>
<organism evidence="1 2">
    <name type="scientific">Castilleja foliolosa</name>
    <dbReference type="NCBI Taxonomy" id="1961234"/>
    <lineage>
        <taxon>Eukaryota</taxon>
        <taxon>Viridiplantae</taxon>
        <taxon>Streptophyta</taxon>
        <taxon>Embryophyta</taxon>
        <taxon>Tracheophyta</taxon>
        <taxon>Spermatophyta</taxon>
        <taxon>Magnoliopsida</taxon>
        <taxon>eudicotyledons</taxon>
        <taxon>Gunneridae</taxon>
        <taxon>Pentapetalae</taxon>
        <taxon>asterids</taxon>
        <taxon>lamiids</taxon>
        <taxon>Lamiales</taxon>
        <taxon>Orobanchaceae</taxon>
        <taxon>Pedicularideae</taxon>
        <taxon>Castillejinae</taxon>
        <taxon>Castilleja</taxon>
    </lineage>
</organism>
<dbReference type="AlphaFoldDB" id="A0ABD3B9C2"/>
<dbReference type="EMBL" id="JAVIJP010000107">
    <property type="protein sequence ID" value="KAL3613955.1"/>
    <property type="molecule type" value="Genomic_DNA"/>
</dbReference>
<dbReference type="EC" id="3.1.3.-" evidence="1"/>
<dbReference type="InterPro" id="IPR006357">
    <property type="entry name" value="HAD-SF_hydro_IIA"/>
</dbReference>
<name>A0ABD3B9C2_9LAMI</name>
<dbReference type="FunFam" id="3.40.50.1000:FF:000447">
    <property type="match status" value="1"/>
</dbReference>
<reference evidence="2" key="1">
    <citation type="journal article" date="2024" name="IScience">
        <title>Strigolactones Initiate the Formation of Haustorium-like Structures in Castilleja.</title>
        <authorList>
            <person name="Buerger M."/>
            <person name="Peterson D."/>
            <person name="Chory J."/>
        </authorList>
    </citation>
    <scope>NUCLEOTIDE SEQUENCE [LARGE SCALE GENOMIC DNA]</scope>
</reference>
<sequence length="246" mass="27590">MGAKSNSDVSPETLTRYCLATKLSAASSSATLFFDTPNKFHLAKKIPSIANPFSCNSLRPILEWSFSKKICSRKMFVSRNAGPRASAEQLKDPDHLIDSTETFIFDCDGVIWKGDKLIDGVPETLDLLRSKGKRLVFVTNNSTKSRKQYRKKFETLGLDVKEEEIFASSFAAAAYLQSIDFPKHKKLLRNGVKLLKNDVSYGYRFFHLVFSSAHSATVAQINIIDDVPEDWGRPAQFSGLRIGFFC</sequence>
<dbReference type="Pfam" id="PF13344">
    <property type="entry name" value="Hydrolase_6"/>
    <property type="match status" value="1"/>
</dbReference>
<dbReference type="GO" id="GO:0016787">
    <property type="term" value="F:hydrolase activity"/>
    <property type="evidence" value="ECO:0007669"/>
    <property type="project" value="UniProtKB-KW"/>
</dbReference>
<dbReference type="PANTHER" id="PTHR19288">
    <property type="entry name" value="4-NITROPHENYLPHOSPHATASE-RELATED"/>
    <property type="match status" value="1"/>
</dbReference>
<evidence type="ECO:0000313" key="2">
    <source>
        <dbReference type="Proteomes" id="UP001632038"/>
    </source>
</evidence>
<dbReference type="Gene3D" id="3.40.50.1000">
    <property type="entry name" value="HAD superfamily/HAD-like"/>
    <property type="match status" value="1"/>
</dbReference>
<evidence type="ECO:0000313" key="1">
    <source>
        <dbReference type="EMBL" id="KAL3613955.1"/>
    </source>
</evidence>